<proteinExistence type="predicted"/>
<dbReference type="Gene3D" id="3.30.530.20">
    <property type="match status" value="1"/>
</dbReference>
<evidence type="ECO:0000313" key="2">
    <source>
        <dbReference type="EMBL" id="KFP33179.1"/>
    </source>
</evidence>
<protein>
    <submittedName>
        <fullName evidence="2">Acyl-coenzyme A thioesterase 12</fullName>
    </submittedName>
</protein>
<dbReference type="EMBL" id="KK548889">
    <property type="protein sequence ID" value="KFP33179.1"/>
    <property type="molecule type" value="Genomic_DNA"/>
</dbReference>
<sequence length="199" mass="22482">QGYVSYSNIAALMYLAEKPGWEIISELDNVKLWTHEEGDRLSLKVEMSMKVSSRLAFSFLSDFITCDLLEVVTEDEKIYHVTSPHVTGNKPKDFVILVSQKKPRKPSEPYIIAVKSVNLTSKPPSSEYCRGEILYAGFQIYSDSSSSCMATFLIHLFLFKQVYYFHKVTSSVKPYVAANLPGSPKSILDSALECKKFLE</sequence>
<feature type="non-terminal residue" evidence="2">
    <location>
        <position position="1"/>
    </location>
</feature>
<keyword evidence="3" id="KW-1185">Reference proteome</keyword>
<dbReference type="PROSITE" id="PS50848">
    <property type="entry name" value="START"/>
    <property type="match status" value="1"/>
</dbReference>
<gene>
    <name evidence="2" type="ORF">N325_10499</name>
</gene>
<feature type="domain" description="START" evidence="1">
    <location>
        <begin position="22"/>
        <end position="192"/>
    </location>
</feature>
<dbReference type="Proteomes" id="UP000053615">
    <property type="component" value="Unassembled WGS sequence"/>
</dbReference>
<organism evidence="2 3">
    <name type="scientific">Colius striatus</name>
    <name type="common">Speckled mousebird</name>
    <dbReference type="NCBI Taxonomy" id="57412"/>
    <lineage>
        <taxon>Eukaryota</taxon>
        <taxon>Metazoa</taxon>
        <taxon>Chordata</taxon>
        <taxon>Craniata</taxon>
        <taxon>Vertebrata</taxon>
        <taxon>Euteleostomi</taxon>
        <taxon>Archelosauria</taxon>
        <taxon>Archosauria</taxon>
        <taxon>Dinosauria</taxon>
        <taxon>Saurischia</taxon>
        <taxon>Theropoda</taxon>
        <taxon>Coelurosauria</taxon>
        <taxon>Aves</taxon>
        <taxon>Neognathae</taxon>
        <taxon>Neoaves</taxon>
        <taxon>Telluraves</taxon>
        <taxon>Coraciimorphae</taxon>
        <taxon>Coliiformes</taxon>
        <taxon>Coliidae</taxon>
        <taxon>Colius</taxon>
    </lineage>
</organism>
<evidence type="ECO:0000259" key="1">
    <source>
        <dbReference type="PROSITE" id="PS50848"/>
    </source>
</evidence>
<dbReference type="Pfam" id="PF01852">
    <property type="entry name" value="START"/>
    <property type="match status" value="1"/>
</dbReference>
<name>A0A091KZQ0_COLST</name>
<dbReference type="GO" id="GO:0008289">
    <property type="term" value="F:lipid binding"/>
    <property type="evidence" value="ECO:0007669"/>
    <property type="project" value="InterPro"/>
</dbReference>
<feature type="non-terminal residue" evidence="2">
    <location>
        <position position="199"/>
    </location>
</feature>
<dbReference type="InterPro" id="IPR023393">
    <property type="entry name" value="START-like_dom_sf"/>
</dbReference>
<accession>A0A091KZQ0</accession>
<reference evidence="2 3" key="1">
    <citation type="submission" date="2014-04" db="EMBL/GenBank/DDBJ databases">
        <title>Genome evolution of avian class.</title>
        <authorList>
            <person name="Zhang G."/>
            <person name="Li C."/>
        </authorList>
    </citation>
    <scope>NUCLEOTIDE SEQUENCE [LARGE SCALE GENOMIC DNA]</scope>
    <source>
        <strain evidence="2">BGI_N325</strain>
    </source>
</reference>
<dbReference type="InterPro" id="IPR002913">
    <property type="entry name" value="START_lipid-bd_dom"/>
</dbReference>
<dbReference type="SUPFAM" id="SSF55961">
    <property type="entry name" value="Bet v1-like"/>
    <property type="match status" value="1"/>
</dbReference>
<dbReference type="AlphaFoldDB" id="A0A091KZQ0"/>
<evidence type="ECO:0000313" key="3">
    <source>
        <dbReference type="Proteomes" id="UP000053615"/>
    </source>
</evidence>